<reference evidence="2 5" key="2">
    <citation type="submission" date="2022-03" db="EMBL/GenBank/DDBJ databases">
        <title>Taxonomic description of new species and reclassification of some bacterial strains.</title>
        <authorList>
            <person name="Ndongo S."/>
        </authorList>
    </citation>
    <scope>NUCLEOTIDE SEQUENCE [LARGE SCALE GENOMIC DNA]</scope>
    <source>
        <strain evidence="2 5">Marseille-P6666</strain>
    </source>
</reference>
<dbReference type="Proteomes" id="UP001202031">
    <property type="component" value="Unassembled WGS sequence"/>
</dbReference>
<feature type="transmembrane region" description="Helical" evidence="1">
    <location>
        <begin position="23"/>
        <end position="48"/>
    </location>
</feature>
<keyword evidence="5" id="KW-1185">Reference proteome</keyword>
<protein>
    <submittedName>
        <fullName evidence="2">OadG family protein</fullName>
    </submittedName>
</protein>
<evidence type="ECO:0000313" key="4">
    <source>
        <dbReference type="Proteomes" id="UP000642553"/>
    </source>
</evidence>
<dbReference type="EMBL" id="CP029701">
    <property type="protein sequence ID" value="QHV62115.1"/>
    <property type="molecule type" value="Genomic_DNA"/>
</dbReference>
<name>A0AAE6W196_9BACT</name>
<keyword evidence="1" id="KW-1133">Transmembrane helix</keyword>
<gene>
    <name evidence="3" type="ORF">DMI76_01415</name>
    <name evidence="2" type="ORF">M8N44_00060</name>
</gene>
<dbReference type="GeneID" id="84022230"/>
<dbReference type="EMBL" id="JAMGSI010000001">
    <property type="protein sequence ID" value="MCL6655714.1"/>
    <property type="molecule type" value="Genomic_DNA"/>
</dbReference>
<evidence type="ECO:0000313" key="5">
    <source>
        <dbReference type="Proteomes" id="UP001202031"/>
    </source>
</evidence>
<dbReference type="Proteomes" id="UP000642553">
    <property type="component" value="Chromosome"/>
</dbReference>
<evidence type="ECO:0000313" key="2">
    <source>
        <dbReference type="EMBL" id="MCL6655714.1"/>
    </source>
</evidence>
<proteinExistence type="predicted"/>
<dbReference type="RefSeq" id="WP_022395956.1">
    <property type="nucleotide sequence ID" value="NZ_CP029701.1"/>
</dbReference>
<organism evidence="3 4">
    <name type="scientific">Akkermansia massiliensis</name>
    <dbReference type="NCBI Taxonomy" id="2927224"/>
    <lineage>
        <taxon>Bacteria</taxon>
        <taxon>Pseudomonadati</taxon>
        <taxon>Verrucomicrobiota</taxon>
        <taxon>Verrucomicrobiia</taxon>
        <taxon>Verrucomicrobiales</taxon>
        <taxon>Akkermansiaceae</taxon>
        <taxon>Akkermansia</taxon>
    </lineage>
</organism>
<evidence type="ECO:0000313" key="3">
    <source>
        <dbReference type="EMBL" id="QHV62115.1"/>
    </source>
</evidence>
<keyword evidence="1" id="KW-0472">Membrane</keyword>
<sequence length="152" mass="15268">MLLTTLAFAQGMANIMENLDYQIVGILVVMMCLGGLAVILTISGSIAASIQNKAKAKAAAASAAPAPVPAAAPAAAGKPGMTPEMLAILSAAVDSAMTELTPEMVAVISAAVDAGLDGMSHRIVEIKQSPGSGYAAAGRAEIFASHRIRPSH</sequence>
<reference evidence="3" key="1">
    <citation type="submission" date="2018-05" db="EMBL/GenBank/DDBJ databases">
        <title>Complete genome sequnece of Akkermansia muciniphila EB-AMDK-40.</title>
        <authorList>
            <person name="Nam Y.-D."/>
            <person name="Chung W.-H."/>
            <person name="Park Y.S."/>
            <person name="Kang J."/>
        </authorList>
    </citation>
    <scope>NUCLEOTIDE SEQUENCE</scope>
    <source>
        <strain evidence="3">EB-AMDK-40</strain>
    </source>
</reference>
<keyword evidence="1" id="KW-0812">Transmembrane</keyword>
<accession>A0AAE6W196</accession>
<dbReference type="AlphaFoldDB" id="A0AAE6W196"/>
<evidence type="ECO:0000256" key="1">
    <source>
        <dbReference type="SAM" id="Phobius"/>
    </source>
</evidence>